<name>A0A9P8CZC8_MORAP</name>
<comment type="caution">
    <text evidence="2">The sequence shown here is derived from an EMBL/GenBank/DDBJ whole genome shotgun (WGS) entry which is preliminary data.</text>
</comment>
<feature type="domain" description="BTB" evidence="1">
    <location>
        <begin position="181"/>
        <end position="259"/>
    </location>
</feature>
<dbReference type="AlphaFoldDB" id="A0A9P8CZC8"/>
<dbReference type="InterPro" id="IPR011333">
    <property type="entry name" value="SKP1/BTB/POZ_sf"/>
</dbReference>
<dbReference type="CDD" id="cd18186">
    <property type="entry name" value="BTB_POZ_ZBTB_KLHL-like"/>
    <property type="match status" value="1"/>
</dbReference>
<proteinExistence type="predicted"/>
<dbReference type="InterPro" id="IPR000210">
    <property type="entry name" value="BTB/POZ_dom"/>
</dbReference>
<sequence length="408" mass="46191">MADLQVLQFRIPAHAPSATSSAPAPSADCSSAEHSVAKTGTHEWTCQLSILEDAAMVRAKLRTTLQSATNQALLELCRCLQVAAYGESDSGATHVLLHQRIKDGDLLQGGVEFYLNRQDIWVDQFYEFSVILSSFPLKLLGPPDGPHWTHSLALSESDPAARNIDPLVEMLTRFERHLPTTDVECRLISPKGQILGQLRAHRAILSVYPALSEKLSRSSISERPSGYQGSFILDVPIVARASFEALLSFIYSGKLPREPFVPRSEQWEIAFGLSKEFALDKNENCEPWMDWHLSVLHQAITDEDVLEIFFGWGHRHRRVTQMCVEYVVERFQVQFREKDFGTFVMEQLGNRYQGLEGCSEFQEALVFVTMRSYVRQRQQQAEQSEQRKRRQIKSSISSLADLGLPTQH</sequence>
<evidence type="ECO:0000313" key="3">
    <source>
        <dbReference type="Proteomes" id="UP000717515"/>
    </source>
</evidence>
<dbReference type="PROSITE" id="PS50097">
    <property type="entry name" value="BTB"/>
    <property type="match status" value="1"/>
</dbReference>
<evidence type="ECO:0000259" key="1">
    <source>
        <dbReference type="PROSITE" id="PS50097"/>
    </source>
</evidence>
<reference evidence="2" key="1">
    <citation type="submission" date="2021-07" db="EMBL/GenBank/DDBJ databases">
        <title>Draft genome of Mortierella alpina, strain LL118, isolated from an aspen leaf litter sample.</title>
        <authorList>
            <person name="Yang S."/>
            <person name="Vinatzer B.A."/>
        </authorList>
    </citation>
    <scope>NUCLEOTIDE SEQUENCE</scope>
    <source>
        <strain evidence="2">LL118</strain>
    </source>
</reference>
<evidence type="ECO:0000313" key="2">
    <source>
        <dbReference type="EMBL" id="KAG9325447.1"/>
    </source>
</evidence>
<dbReference type="Gene3D" id="3.30.710.10">
    <property type="entry name" value="Potassium Channel Kv1.1, Chain A"/>
    <property type="match status" value="1"/>
</dbReference>
<gene>
    <name evidence="2" type="ORF">KVV02_004760</name>
</gene>
<accession>A0A9P8CZC8</accession>
<organism evidence="2 3">
    <name type="scientific">Mortierella alpina</name>
    <name type="common">Oleaginous fungus</name>
    <name type="synonym">Mortierella renispora</name>
    <dbReference type="NCBI Taxonomy" id="64518"/>
    <lineage>
        <taxon>Eukaryota</taxon>
        <taxon>Fungi</taxon>
        <taxon>Fungi incertae sedis</taxon>
        <taxon>Mucoromycota</taxon>
        <taxon>Mortierellomycotina</taxon>
        <taxon>Mortierellomycetes</taxon>
        <taxon>Mortierellales</taxon>
        <taxon>Mortierellaceae</taxon>
        <taxon>Mortierella</taxon>
    </lineage>
</organism>
<protein>
    <recommendedName>
        <fullName evidence="1">BTB domain-containing protein</fullName>
    </recommendedName>
</protein>
<dbReference type="Proteomes" id="UP000717515">
    <property type="component" value="Unassembled WGS sequence"/>
</dbReference>
<dbReference type="EMBL" id="JAIFTL010000040">
    <property type="protein sequence ID" value="KAG9325447.1"/>
    <property type="molecule type" value="Genomic_DNA"/>
</dbReference>